<feature type="compositionally biased region" description="Polar residues" evidence="12">
    <location>
        <begin position="76"/>
        <end position="95"/>
    </location>
</feature>
<feature type="region of interest" description="Disordered" evidence="12">
    <location>
        <begin position="578"/>
        <end position="634"/>
    </location>
</feature>
<protein>
    <recommendedName>
        <fullName evidence="11">S-acyltransferase</fullName>
        <ecNumber evidence="11">2.3.1.225</ecNumber>
    </recommendedName>
    <alternativeName>
        <fullName evidence="11">Palmitoyltransferase</fullName>
    </alternativeName>
</protein>
<evidence type="ECO:0000256" key="12">
    <source>
        <dbReference type="SAM" id="MobiDB-lite"/>
    </source>
</evidence>
<dbReference type="EC" id="2.3.1.225" evidence="11"/>
<evidence type="ECO:0000256" key="4">
    <source>
        <dbReference type="ARBA" id="ARBA00022692"/>
    </source>
</evidence>
<feature type="transmembrane region" description="Helical" evidence="11">
    <location>
        <begin position="343"/>
        <end position="362"/>
    </location>
</feature>
<dbReference type="GO" id="GO:0006612">
    <property type="term" value="P:protein targeting to membrane"/>
    <property type="evidence" value="ECO:0007669"/>
    <property type="project" value="TreeGrafter"/>
</dbReference>
<feature type="transmembrane region" description="Helical" evidence="11">
    <location>
        <begin position="503"/>
        <end position="522"/>
    </location>
</feature>
<evidence type="ECO:0000259" key="13">
    <source>
        <dbReference type="Pfam" id="PF01529"/>
    </source>
</evidence>
<sequence length="634" mass="69886">MAQRNIYNDDNDDAYTVDSSRYSYDGPRTGERAAALNNGPLGVTGPAGEAGLPPSRPMSWNANNNLMPNPAARHQAQPSTTSSYAGTDNRPSTAGSRAHIPSLTSRAFFAPMTSQQLQAHRGQRHLPNTTELPRESEDWEDDRSQTHTHRSGLGSVLTGRPGYPPGVTQADLDILPPPPQSRGTEISEWSPGEPATTSTQLISNGDKPKNVLDTQQNGGQMTGYRRNLHQPTSGLPRVGTEKSSPTLSQGENRPTSGYRYPGEKASDVLGNNPRQRASTKDLTGASGKNYEYFQGNTIFCFGGRLQNARSRPISIATAILILLPAGLFFGYSAPWLWLHVSPAVPIFFAYLFLICISSFYHASVTDPGVLPRNVHPLPPLDHNADPMALEPPTTDWVMVKSAVAQHGAFEVPTKYCKTCAIWRPPRCHHCRVCDNCVDTQDHHCVWLNNCVGRRNYRYFFAFVASGFFLGVYLFAASIGHVVAYANQNGISVAQSIGINRVPFAMFLYGLIAFCYPTALWGYHNFLILRGQTTREYLQSNKFQKKDRHRPFNQASVLNNLVAVLCRPRPASYLQFKKPHEAGDQRLSESKVSQFKSRKQQRNGGVEMQQFQGPASRAPIGSTNESNGRPAAPQV</sequence>
<dbReference type="Pfam" id="PF01529">
    <property type="entry name" value="DHHC"/>
    <property type="match status" value="1"/>
</dbReference>
<evidence type="ECO:0000256" key="6">
    <source>
        <dbReference type="ARBA" id="ARBA00023136"/>
    </source>
</evidence>
<proteinExistence type="inferred from homology"/>
<evidence type="ECO:0000256" key="5">
    <source>
        <dbReference type="ARBA" id="ARBA00022989"/>
    </source>
</evidence>
<feature type="domain" description="Palmitoyltransferase DHHC" evidence="13">
    <location>
        <begin position="413"/>
        <end position="539"/>
    </location>
</feature>
<evidence type="ECO:0000256" key="1">
    <source>
        <dbReference type="ARBA" id="ARBA00004127"/>
    </source>
</evidence>
<feature type="compositionally biased region" description="Polar residues" evidence="12">
    <location>
        <begin position="241"/>
        <end position="255"/>
    </location>
</feature>
<comment type="caution">
    <text evidence="14">The sequence shown here is derived from an EMBL/GenBank/DDBJ whole genome shotgun (WGS) entry which is preliminary data.</text>
</comment>
<evidence type="ECO:0000313" key="14">
    <source>
        <dbReference type="EMBL" id="KAB8356325.1"/>
    </source>
</evidence>
<keyword evidence="9 11" id="KW-0012">Acyltransferase</keyword>
<keyword evidence="3 11" id="KW-0808">Transferase</keyword>
<name>A0A5N6KWW2_9ROSI</name>
<comment type="subcellular location">
    <subcellularLocation>
        <location evidence="1">Endomembrane system</location>
        <topology evidence="1">Multi-pass membrane protein</topology>
    </subcellularLocation>
</comment>
<reference evidence="14 15" key="1">
    <citation type="submission" date="2019-06" db="EMBL/GenBank/DDBJ databases">
        <title>A chromosomal-level reference genome of Carpinus fangiana (Coryloideae, Betulaceae).</title>
        <authorList>
            <person name="Yang X."/>
            <person name="Wang Z."/>
            <person name="Zhang L."/>
            <person name="Hao G."/>
            <person name="Liu J."/>
            <person name="Yang Y."/>
        </authorList>
    </citation>
    <scope>NUCLEOTIDE SEQUENCE [LARGE SCALE GENOMIC DNA]</scope>
    <source>
        <strain evidence="14">Cfa_2016G</strain>
        <tissue evidence="14">Leaf</tissue>
    </source>
</reference>
<dbReference type="PANTHER" id="PTHR22883:SF43">
    <property type="entry name" value="PALMITOYLTRANSFERASE APP"/>
    <property type="match status" value="1"/>
</dbReference>
<keyword evidence="5 11" id="KW-1133">Transmembrane helix</keyword>
<gene>
    <name evidence="14" type="ORF">FH972_023909</name>
</gene>
<feature type="compositionally biased region" description="Basic and acidic residues" evidence="12">
    <location>
        <begin position="578"/>
        <end position="588"/>
    </location>
</feature>
<evidence type="ECO:0000256" key="8">
    <source>
        <dbReference type="ARBA" id="ARBA00023288"/>
    </source>
</evidence>
<keyword evidence="15" id="KW-1185">Reference proteome</keyword>
<dbReference type="GO" id="GO:0005794">
    <property type="term" value="C:Golgi apparatus"/>
    <property type="evidence" value="ECO:0007669"/>
    <property type="project" value="TreeGrafter"/>
</dbReference>
<evidence type="ECO:0000256" key="2">
    <source>
        <dbReference type="ARBA" id="ARBA00008574"/>
    </source>
</evidence>
<evidence type="ECO:0000256" key="3">
    <source>
        <dbReference type="ARBA" id="ARBA00022679"/>
    </source>
</evidence>
<evidence type="ECO:0000256" key="10">
    <source>
        <dbReference type="ARBA" id="ARBA00048048"/>
    </source>
</evidence>
<feature type="transmembrane region" description="Helical" evidence="11">
    <location>
        <begin position="313"/>
        <end position="337"/>
    </location>
</feature>
<keyword evidence="6 11" id="KW-0472">Membrane</keyword>
<feature type="region of interest" description="Disordered" evidence="12">
    <location>
        <begin position="114"/>
        <end position="283"/>
    </location>
</feature>
<evidence type="ECO:0000256" key="9">
    <source>
        <dbReference type="ARBA" id="ARBA00023315"/>
    </source>
</evidence>
<dbReference type="OrthoDB" id="4096362at2759"/>
<dbReference type="PROSITE" id="PS50216">
    <property type="entry name" value="DHHC"/>
    <property type="match status" value="1"/>
</dbReference>
<feature type="compositionally biased region" description="Low complexity" evidence="12">
    <location>
        <begin position="61"/>
        <end position="72"/>
    </location>
</feature>
<dbReference type="Proteomes" id="UP000327013">
    <property type="component" value="Unassembled WGS sequence"/>
</dbReference>
<comment type="similarity">
    <text evidence="2 11">Belongs to the DHHC palmitoyltransferase family.</text>
</comment>
<feature type="region of interest" description="Disordered" evidence="12">
    <location>
        <begin position="1"/>
        <end position="98"/>
    </location>
</feature>
<dbReference type="GO" id="GO:0019706">
    <property type="term" value="F:protein-cysteine S-palmitoyltransferase activity"/>
    <property type="evidence" value="ECO:0007669"/>
    <property type="project" value="UniProtKB-EC"/>
</dbReference>
<dbReference type="InterPro" id="IPR001594">
    <property type="entry name" value="Palmitoyltrfase_DHHC"/>
</dbReference>
<dbReference type="EMBL" id="VIBQ01000016">
    <property type="protein sequence ID" value="KAB8356325.1"/>
    <property type="molecule type" value="Genomic_DNA"/>
</dbReference>
<evidence type="ECO:0000256" key="11">
    <source>
        <dbReference type="RuleBase" id="RU079119"/>
    </source>
</evidence>
<organism evidence="14 15">
    <name type="scientific">Carpinus fangiana</name>
    <dbReference type="NCBI Taxonomy" id="176857"/>
    <lineage>
        <taxon>Eukaryota</taxon>
        <taxon>Viridiplantae</taxon>
        <taxon>Streptophyta</taxon>
        <taxon>Embryophyta</taxon>
        <taxon>Tracheophyta</taxon>
        <taxon>Spermatophyta</taxon>
        <taxon>Magnoliopsida</taxon>
        <taxon>eudicotyledons</taxon>
        <taxon>Gunneridae</taxon>
        <taxon>Pentapetalae</taxon>
        <taxon>rosids</taxon>
        <taxon>fabids</taxon>
        <taxon>Fagales</taxon>
        <taxon>Betulaceae</taxon>
        <taxon>Carpinus</taxon>
    </lineage>
</organism>
<feature type="transmembrane region" description="Helical" evidence="11">
    <location>
        <begin position="458"/>
        <end position="483"/>
    </location>
</feature>
<keyword evidence="4 11" id="KW-0812">Transmembrane</keyword>
<comment type="domain">
    <text evidence="11">The DHHC domain is required for palmitoyltransferase activity.</text>
</comment>
<comment type="catalytic activity">
    <reaction evidence="10 11">
        <text>L-cysteinyl-[protein] + hexadecanoyl-CoA = S-hexadecanoyl-L-cysteinyl-[protein] + CoA</text>
        <dbReference type="Rhea" id="RHEA:36683"/>
        <dbReference type="Rhea" id="RHEA-COMP:10131"/>
        <dbReference type="Rhea" id="RHEA-COMP:11032"/>
        <dbReference type="ChEBI" id="CHEBI:29950"/>
        <dbReference type="ChEBI" id="CHEBI:57287"/>
        <dbReference type="ChEBI" id="CHEBI:57379"/>
        <dbReference type="ChEBI" id="CHEBI:74151"/>
        <dbReference type="EC" id="2.3.1.225"/>
    </reaction>
</comment>
<dbReference type="PANTHER" id="PTHR22883">
    <property type="entry name" value="ZINC FINGER DHHC DOMAIN CONTAINING PROTEIN"/>
    <property type="match status" value="1"/>
</dbReference>
<evidence type="ECO:0000313" key="15">
    <source>
        <dbReference type="Proteomes" id="UP000327013"/>
    </source>
</evidence>
<keyword evidence="8" id="KW-0449">Lipoprotein</keyword>
<evidence type="ECO:0000256" key="7">
    <source>
        <dbReference type="ARBA" id="ARBA00023139"/>
    </source>
</evidence>
<accession>A0A5N6KWW2</accession>
<dbReference type="InterPro" id="IPR039859">
    <property type="entry name" value="PFA4/ZDH16/20/ERF2-like"/>
</dbReference>
<keyword evidence="7" id="KW-0564">Palmitate</keyword>
<dbReference type="GO" id="GO:0005783">
    <property type="term" value="C:endoplasmic reticulum"/>
    <property type="evidence" value="ECO:0007669"/>
    <property type="project" value="TreeGrafter"/>
</dbReference>
<dbReference type="AlphaFoldDB" id="A0A5N6KWW2"/>